<keyword evidence="5" id="KW-0460">Magnesium</keyword>
<keyword evidence="9" id="KW-1185">Reference proteome</keyword>
<organism evidence="8 9">
    <name type="scientific">Chelatococcus albus</name>
    <dbReference type="NCBI Taxonomy" id="3047466"/>
    <lineage>
        <taxon>Bacteria</taxon>
        <taxon>Pseudomonadati</taxon>
        <taxon>Pseudomonadota</taxon>
        <taxon>Alphaproteobacteria</taxon>
        <taxon>Hyphomicrobiales</taxon>
        <taxon>Chelatococcaceae</taxon>
        <taxon>Chelatococcus</taxon>
    </lineage>
</organism>
<keyword evidence="3 7" id="KW-0808">Transferase</keyword>
<protein>
    <submittedName>
        <fullName evidence="8">Polyprenyl synthetase family protein</fullName>
    </submittedName>
</protein>
<accession>A0ABT7AEE9</accession>
<reference evidence="8 9" key="1">
    <citation type="submission" date="2023-05" db="EMBL/GenBank/DDBJ databases">
        <title>Chelatococcus sp. nov., a moderately thermophilic bacterium isolated from hot spring microbial mat.</title>
        <authorList>
            <person name="Hu C.-J."/>
            <person name="Li W.-J."/>
        </authorList>
    </citation>
    <scope>NUCLEOTIDE SEQUENCE [LARGE SCALE GENOMIC DNA]</scope>
    <source>
        <strain evidence="8 9">SYSU G07232</strain>
    </source>
</reference>
<dbReference type="InterPro" id="IPR033749">
    <property type="entry name" value="Polyprenyl_synt_CS"/>
</dbReference>
<evidence type="ECO:0000313" key="8">
    <source>
        <dbReference type="EMBL" id="MDJ1157480.1"/>
    </source>
</evidence>
<dbReference type="InterPro" id="IPR053378">
    <property type="entry name" value="Prenyl_diphosphate_synthase"/>
</dbReference>
<dbReference type="Proteomes" id="UP001321492">
    <property type="component" value="Unassembled WGS sequence"/>
</dbReference>
<dbReference type="CDD" id="cd00685">
    <property type="entry name" value="Trans_IPPS_HT"/>
    <property type="match status" value="1"/>
</dbReference>
<comment type="similarity">
    <text evidence="2 7">Belongs to the FPP/GGPP synthase family.</text>
</comment>
<sequence>MDAHDARFEDRLTVVAGEIERLLDSLLAGEPQAGEIARPPRLVEAMRYTVLGGGKRLRPFLAVEAARLLGRAGPGALRAGAAIELLHCYSLVHDDLPSMDDDDLRRGKPTLHRAFDEATAILAGDALLTLAFDVLADAPTDEDATVRAELVLGLARAAGLGGMVGGQMLDLAAEGRYAAGPLGLGDIRRLQAMKTGALIAFSVEAGAIVGRANEGQRTALRAYGRALGAAFQVADDILDREASAETLGKRAGKDAEKGKATLVDALGLKAARAERDRLAGEAVAALAPFGAAADALRAAARFAAERQS</sequence>
<keyword evidence="4" id="KW-0479">Metal-binding</keyword>
<comment type="caution">
    <text evidence="8">The sequence shown here is derived from an EMBL/GenBank/DDBJ whole genome shotgun (WGS) entry which is preliminary data.</text>
</comment>
<dbReference type="InterPro" id="IPR008949">
    <property type="entry name" value="Isoprenoid_synthase_dom_sf"/>
</dbReference>
<dbReference type="PANTHER" id="PTHR43281">
    <property type="entry name" value="FARNESYL DIPHOSPHATE SYNTHASE"/>
    <property type="match status" value="1"/>
</dbReference>
<evidence type="ECO:0000256" key="3">
    <source>
        <dbReference type="ARBA" id="ARBA00022679"/>
    </source>
</evidence>
<evidence type="ECO:0000256" key="1">
    <source>
        <dbReference type="ARBA" id="ARBA00001946"/>
    </source>
</evidence>
<dbReference type="RefSeq" id="WP_283739469.1">
    <property type="nucleotide sequence ID" value="NZ_JASJEV010000002.1"/>
</dbReference>
<dbReference type="PANTHER" id="PTHR43281:SF1">
    <property type="entry name" value="FARNESYL DIPHOSPHATE SYNTHASE"/>
    <property type="match status" value="1"/>
</dbReference>
<dbReference type="SFLD" id="SFLDG01017">
    <property type="entry name" value="Polyprenyl_Transferase_Like"/>
    <property type="match status" value="1"/>
</dbReference>
<evidence type="ECO:0000256" key="2">
    <source>
        <dbReference type="ARBA" id="ARBA00006706"/>
    </source>
</evidence>
<dbReference type="PROSITE" id="PS00444">
    <property type="entry name" value="POLYPRENYL_SYNTHASE_2"/>
    <property type="match status" value="1"/>
</dbReference>
<dbReference type="Pfam" id="PF00348">
    <property type="entry name" value="polyprenyl_synt"/>
    <property type="match status" value="1"/>
</dbReference>
<dbReference type="Gene3D" id="1.10.600.10">
    <property type="entry name" value="Farnesyl Diphosphate Synthase"/>
    <property type="match status" value="1"/>
</dbReference>
<name>A0ABT7AEE9_9HYPH</name>
<evidence type="ECO:0000256" key="5">
    <source>
        <dbReference type="ARBA" id="ARBA00022842"/>
    </source>
</evidence>
<keyword evidence="6" id="KW-0414">Isoprene biosynthesis</keyword>
<gene>
    <name evidence="8" type="ORF">QNA08_04400</name>
</gene>
<dbReference type="SUPFAM" id="SSF48576">
    <property type="entry name" value="Terpenoid synthases"/>
    <property type="match status" value="1"/>
</dbReference>
<dbReference type="PROSITE" id="PS00723">
    <property type="entry name" value="POLYPRENYL_SYNTHASE_1"/>
    <property type="match status" value="1"/>
</dbReference>
<evidence type="ECO:0000256" key="7">
    <source>
        <dbReference type="RuleBase" id="RU004466"/>
    </source>
</evidence>
<comment type="cofactor">
    <cofactor evidence="1">
        <name>Mg(2+)</name>
        <dbReference type="ChEBI" id="CHEBI:18420"/>
    </cofactor>
</comment>
<proteinExistence type="inferred from homology"/>
<dbReference type="EMBL" id="JASJEV010000002">
    <property type="protein sequence ID" value="MDJ1157480.1"/>
    <property type="molecule type" value="Genomic_DNA"/>
</dbReference>
<dbReference type="SFLD" id="SFLDS00005">
    <property type="entry name" value="Isoprenoid_Synthase_Type_I"/>
    <property type="match status" value="1"/>
</dbReference>
<evidence type="ECO:0000256" key="4">
    <source>
        <dbReference type="ARBA" id="ARBA00022723"/>
    </source>
</evidence>
<evidence type="ECO:0000313" key="9">
    <source>
        <dbReference type="Proteomes" id="UP001321492"/>
    </source>
</evidence>
<evidence type="ECO:0000256" key="6">
    <source>
        <dbReference type="ARBA" id="ARBA00023229"/>
    </source>
</evidence>
<dbReference type="NCBIfam" id="NF045485">
    <property type="entry name" value="FPPsyn"/>
    <property type="match status" value="1"/>
</dbReference>
<dbReference type="InterPro" id="IPR000092">
    <property type="entry name" value="Polyprenyl_synt"/>
</dbReference>